<keyword evidence="1" id="KW-0805">Transcription regulation</keyword>
<feature type="domain" description="HTH asnC-type" evidence="4">
    <location>
        <begin position="5"/>
        <end position="66"/>
    </location>
</feature>
<dbReference type="PROSITE" id="PS00519">
    <property type="entry name" value="HTH_ASNC_1"/>
    <property type="match status" value="1"/>
</dbReference>
<keyword evidence="6" id="KW-1185">Reference proteome</keyword>
<comment type="caution">
    <text evidence="5">The sequence shown here is derived from an EMBL/GenBank/DDBJ whole genome shotgun (WGS) entry which is preliminary data.</text>
</comment>
<dbReference type="Gene3D" id="1.10.10.10">
    <property type="entry name" value="Winged helix-like DNA-binding domain superfamily/Winged helix DNA-binding domain"/>
    <property type="match status" value="1"/>
</dbReference>
<reference evidence="5" key="1">
    <citation type="journal article" date="2014" name="Int. J. Syst. Evol. Microbiol.">
        <title>Complete genome of a new Firmicutes species belonging to the dominant human colonic microbiota ('Ruminococcus bicirculans') reveals two chromosomes and a selective capacity to utilize plant glucans.</title>
        <authorList>
            <consortium name="NISC Comparative Sequencing Program"/>
            <person name="Wegmann U."/>
            <person name="Louis P."/>
            <person name="Goesmann A."/>
            <person name="Henrissat B."/>
            <person name="Duncan S.H."/>
            <person name="Flint H.J."/>
        </authorList>
    </citation>
    <scope>NUCLEOTIDE SEQUENCE</scope>
    <source>
        <strain evidence="5">NBRC 103408</strain>
    </source>
</reference>
<dbReference type="Proteomes" id="UP001161409">
    <property type="component" value="Unassembled WGS sequence"/>
</dbReference>
<dbReference type="SUPFAM" id="SSF46785">
    <property type="entry name" value="Winged helix' DNA-binding domain"/>
    <property type="match status" value="1"/>
</dbReference>
<accession>A0ABQ5U2A2</accession>
<dbReference type="InterPro" id="IPR019887">
    <property type="entry name" value="Tscrpt_reg_AsnC/Lrp_C"/>
</dbReference>
<keyword evidence="3" id="KW-0804">Transcription</keyword>
<dbReference type="PROSITE" id="PS50956">
    <property type="entry name" value="HTH_ASNC_2"/>
    <property type="match status" value="1"/>
</dbReference>
<keyword evidence="2" id="KW-0238">DNA-binding</keyword>
<dbReference type="InterPro" id="IPR011008">
    <property type="entry name" value="Dimeric_a/b-barrel"/>
</dbReference>
<dbReference type="InterPro" id="IPR036390">
    <property type="entry name" value="WH_DNA-bd_sf"/>
</dbReference>
<dbReference type="InterPro" id="IPR019885">
    <property type="entry name" value="Tscrpt_reg_HTH_AsnC-type_CS"/>
</dbReference>
<proteinExistence type="predicted"/>
<dbReference type="RefSeq" id="WP_169559981.1">
    <property type="nucleotide sequence ID" value="NZ_BSNF01000001.1"/>
</dbReference>
<dbReference type="PANTHER" id="PTHR30154:SF34">
    <property type="entry name" value="TRANSCRIPTIONAL REGULATOR AZLB"/>
    <property type="match status" value="1"/>
</dbReference>
<dbReference type="InterPro" id="IPR000485">
    <property type="entry name" value="AsnC-type_HTH_dom"/>
</dbReference>
<organism evidence="5 6">
    <name type="scientific">Sneathiella chinensis</name>
    <dbReference type="NCBI Taxonomy" id="349750"/>
    <lineage>
        <taxon>Bacteria</taxon>
        <taxon>Pseudomonadati</taxon>
        <taxon>Pseudomonadota</taxon>
        <taxon>Alphaproteobacteria</taxon>
        <taxon>Sneathiellales</taxon>
        <taxon>Sneathiellaceae</taxon>
        <taxon>Sneathiella</taxon>
    </lineage>
</organism>
<dbReference type="Pfam" id="PF01037">
    <property type="entry name" value="AsnC_trans_reg"/>
    <property type="match status" value="1"/>
</dbReference>
<dbReference type="PANTHER" id="PTHR30154">
    <property type="entry name" value="LEUCINE-RESPONSIVE REGULATORY PROTEIN"/>
    <property type="match status" value="1"/>
</dbReference>
<sequence>MKATLDDLDARILNLLQEDSRRAYGDIGRQVGLSTTAVKDRIDKLRDRGVLENFSVSVSVGKAGFDVVAFILVGIDRPADCALFEKQVLAVPEIQECHHVAGAFNYLLKVVTRNLSSLEHLLSTRIKMPDVVSRTETTIVFSSVKSRGMLDCTLALE</sequence>
<protein>
    <submittedName>
        <fullName evidence="5">AsnC family transcriptional regulator</fullName>
    </submittedName>
</protein>
<dbReference type="EMBL" id="BSNF01000001">
    <property type="protein sequence ID" value="GLQ06029.1"/>
    <property type="molecule type" value="Genomic_DNA"/>
</dbReference>
<name>A0ABQ5U2A2_9PROT</name>
<evidence type="ECO:0000313" key="5">
    <source>
        <dbReference type="EMBL" id="GLQ06029.1"/>
    </source>
</evidence>
<evidence type="ECO:0000259" key="4">
    <source>
        <dbReference type="PROSITE" id="PS50956"/>
    </source>
</evidence>
<dbReference type="InterPro" id="IPR036388">
    <property type="entry name" value="WH-like_DNA-bd_sf"/>
</dbReference>
<evidence type="ECO:0000313" key="6">
    <source>
        <dbReference type="Proteomes" id="UP001161409"/>
    </source>
</evidence>
<dbReference type="CDD" id="cd00090">
    <property type="entry name" value="HTH_ARSR"/>
    <property type="match status" value="1"/>
</dbReference>
<evidence type="ECO:0000256" key="3">
    <source>
        <dbReference type="ARBA" id="ARBA00023163"/>
    </source>
</evidence>
<dbReference type="Gene3D" id="3.30.70.920">
    <property type="match status" value="1"/>
</dbReference>
<reference evidence="5" key="2">
    <citation type="submission" date="2023-01" db="EMBL/GenBank/DDBJ databases">
        <title>Draft genome sequence of Sneathiella chinensis strain NBRC 103408.</title>
        <authorList>
            <person name="Sun Q."/>
            <person name="Mori K."/>
        </authorList>
    </citation>
    <scope>NUCLEOTIDE SEQUENCE</scope>
    <source>
        <strain evidence="5">NBRC 103408</strain>
    </source>
</reference>
<evidence type="ECO:0000256" key="2">
    <source>
        <dbReference type="ARBA" id="ARBA00023125"/>
    </source>
</evidence>
<dbReference type="SMART" id="SM00344">
    <property type="entry name" value="HTH_ASNC"/>
    <property type="match status" value="1"/>
</dbReference>
<dbReference type="InterPro" id="IPR019888">
    <property type="entry name" value="Tscrpt_reg_AsnC-like"/>
</dbReference>
<dbReference type="PRINTS" id="PR00033">
    <property type="entry name" value="HTHASNC"/>
</dbReference>
<dbReference type="InterPro" id="IPR011991">
    <property type="entry name" value="ArsR-like_HTH"/>
</dbReference>
<dbReference type="SUPFAM" id="SSF54909">
    <property type="entry name" value="Dimeric alpha+beta barrel"/>
    <property type="match status" value="1"/>
</dbReference>
<gene>
    <name evidence="5" type="ORF">GCM10007924_12500</name>
</gene>
<evidence type="ECO:0000256" key="1">
    <source>
        <dbReference type="ARBA" id="ARBA00023015"/>
    </source>
</evidence>
<dbReference type="Pfam" id="PF13404">
    <property type="entry name" value="HTH_AsnC-type"/>
    <property type="match status" value="1"/>
</dbReference>